<organism evidence="2 3">
    <name type="scientific">Corticibacter populi</name>
    <dbReference type="NCBI Taxonomy" id="1550736"/>
    <lineage>
        <taxon>Bacteria</taxon>
        <taxon>Pseudomonadati</taxon>
        <taxon>Pseudomonadota</taxon>
        <taxon>Betaproteobacteria</taxon>
        <taxon>Burkholderiales</taxon>
        <taxon>Comamonadaceae</taxon>
        <taxon>Corticibacter</taxon>
    </lineage>
</organism>
<dbReference type="Gene3D" id="3.40.50.2300">
    <property type="match status" value="1"/>
</dbReference>
<dbReference type="Gene3D" id="3.40.50.300">
    <property type="entry name" value="P-loop containing nucleotide triphosphate hydrolases"/>
    <property type="match status" value="1"/>
</dbReference>
<dbReference type="GO" id="GO:0016887">
    <property type="term" value="F:ATP hydrolysis activity"/>
    <property type="evidence" value="ECO:0007669"/>
    <property type="project" value="TreeGrafter"/>
</dbReference>
<dbReference type="InterPro" id="IPR050625">
    <property type="entry name" value="ParA/MinD_ATPase"/>
</dbReference>
<keyword evidence="3" id="KW-1185">Reference proteome</keyword>
<dbReference type="PANTHER" id="PTHR43384">
    <property type="entry name" value="SEPTUM SITE-DETERMINING PROTEIN MIND HOMOLOG, CHLOROPLASTIC-RELATED"/>
    <property type="match status" value="1"/>
</dbReference>
<dbReference type="GO" id="GO:0005524">
    <property type="term" value="F:ATP binding"/>
    <property type="evidence" value="ECO:0007669"/>
    <property type="project" value="TreeGrafter"/>
</dbReference>
<evidence type="ECO:0000313" key="3">
    <source>
        <dbReference type="Proteomes" id="UP000278006"/>
    </source>
</evidence>
<dbReference type="RefSeq" id="WP_122227339.1">
    <property type="nucleotide sequence ID" value="NZ_RDQO01000002.1"/>
</dbReference>
<evidence type="ECO:0000313" key="2">
    <source>
        <dbReference type="EMBL" id="RMX06314.1"/>
    </source>
</evidence>
<accession>A0A3M6QTE7</accession>
<evidence type="ECO:0000256" key="1">
    <source>
        <dbReference type="SAM" id="MobiDB-lite"/>
    </source>
</evidence>
<sequence>MNKPVTSPPTAGAPNHPAPDSAATSPLASLETLLAARPAAASPLAAPAQTGDARPRPLEVVQASAVRPPACPDLDADLLLVHAGTPEGALAQTWTRRVLDGARLHTARFQENVGEQVQLLLPQVVLIQFEAPVLDLATHLVERLRISHPHLPLVAVGCMKHPQATLAALRAGVQDFIDLDGNAQAAQQAVQELVRRTPATAQDGHDSAPLTAILSARAGLGSSLLATHLAWYLQQRIAGAGTAANATSGLDEGDAALETLLIDLGNPSGDDSLYLDVGNEFDFIEAVHNLRRFDRRMASAGLARHASGLRLLGLPRQPGRLREISYADVDLLVLRLRQYFTHVIADLGAVLQTSLATRVALRASQVWVVCDQSVTSVVSTAELLAQLSEQKIERGRVQLIVSRHDARVELDAQQIARQLQLPLLAVIPERRAALAQAINQGRLLPATLRREPYVQAVDQLAGQLLASQHGQHNKAGPPPPAGGGTGGLARFIQRLRS</sequence>
<feature type="region of interest" description="Disordered" evidence="1">
    <location>
        <begin position="468"/>
        <end position="487"/>
    </location>
</feature>
<dbReference type="Proteomes" id="UP000278006">
    <property type="component" value="Unassembled WGS sequence"/>
</dbReference>
<dbReference type="InterPro" id="IPR027417">
    <property type="entry name" value="P-loop_NTPase"/>
</dbReference>
<protein>
    <submittedName>
        <fullName evidence="2">Pilus assembly protein CpaE</fullName>
    </submittedName>
</protein>
<reference evidence="2 3" key="1">
    <citation type="submission" date="2018-10" db="EMBL/GenBank/DDBJ databases">
        <title>Draft genome of Cortibacter populi DSM10536.</title>
        <authorList>
            <person name="Bernier A.-M."/>
            <person name="Bernard K."/>
        </authorList>
    </citation>
    <scope>NUCLEOTIDE SEQUENCE [LARGE SCALE GENOMIC DNA]</scope>
    <source>
        <strain evidence="2 3">DSM 105136</strain>
    </source>
</reference>
<feature type="region of interest" description="Disordered" evidence="1">
    <location>
        <begin position="1"/>
        <end position="29"/>
    </location>
</feature>
<dbReference type="OrthoDB" id="8531995at2"/>
<gene>
    <name evidence="2" type="ORF">D8I35_07125</name>
</gene>
<dbReference type="GO" id="GO:0009898">
    <property type="term" value="C:cytoplasmic side of plasma membrane"/>
    <property type="evidence" value="ECO:0007669"/>
    <property type="project" value="TreeGrafter"/>
</dbReference>
<dbReference type="EMBL" id="RDQO01000002">
    <property type="protein sequence ID" value="RMX06314.1"/>
    <property type="molecule type" value="Genomic_DNA"/>
</dbReference>
<comment type="caution">
    <text evidence="2">The sequence shown here is derived from an EMBL/GenBank/DDBJ whole genome shotgun (WGS) entry which is preliminary data.</text>
</comment>
<dbReference type="SUPFAM" id="SSF52540">
    <property type="entry name" value="P-loop containing nucleoside triphosphate hydrolases"/>
    <property type="match status" value="1"/>
</dbReference>
<dbReference type="GO" id="GO:0005829">
    <property type="term" value="C:cytosol"/>
    <property type="evidence" value="ECO:0007669"/>
    <property type="project" value="TreeGrafter"/>
</dbReference>
<name>A0A3M6QTE7_9BURK</name>
<dbReference type="GO" id="GO:0051782">
    <property type="term" value="P:negative regulation of cell division"/>
    <property type="evidence" value="ECO:0007669"/>
    <property type="project" value="TreeGrafter"/>
</dbReference>
<dbReference type="AlphaFoldDB" id="A0A3M6QTE7"/>
<proteinExistence type="predicted"/>
<dbReference type="PANTHER" id="PTHR43384:SF13">
    <property type="entry name" value="SLR0110 PROTEIN"/>
    <property type="match status" value="1"/>
</dbReference>